<dbReference type="Gene3D" id="1.10.287.1260">
    <property type="match status" value="1"/>
</dbReference>
<reference evidence="11 12" key="1">
    <citation type="submission" date="2014-12" db="EMBL/GenBank/DDBJ databases">
        <title>Isolation of bacteria from lake water.</title>
        <authorList>
            <person name="Sheng K.-Y."/>
            <person name="Chin P.-S."/>
            <person name="Chan K.-G."/>
            <person name="Tan G.S."/>
        </authorList>
    </citation>
    <scope>NUCLEOTIDE SEQUENCE [LARGE SCALE GENOMIC DNA]</scope>
    <source>
        <strain evidence="11 12">KY4</strain>
    </source>
</reference>
<keyword evidence="4 7" id="KW-0812">Transmembrane</keyword>
<evidence type="ECO:0000313" key="11">
    <source>
        <dbReference type="EMBL" id="KJA08993.1"/>
    </source>
</evidence>
<sequence length="372" mass="40216">MPPSAFLSWVQETTFAGVPLWSLLIAVLAGVATYLGILLALSLLTSRARAWASQSHSGVARAMVDVLEGTSRFLMLVAALLVGASFLDLPGRWENRLSQLWFVAVALQMGLWGMRAIGIGVRHYLAQHASSGMTQVSASATLMSWGLRTLLWSVVLLAILSNLGVNITAFIASLGVGGIAVALAVQNILGDLFASLSIAVDKPFQVGDFVVVGNVAGTVQMIGLKTTRIRSLQGEEVVMSNTDLLKQTISNYRPMQRRRIVFGFGVPYDTPIEQVEAIPGVVQRLVEAQPQLEFDRAHFKAFGQSALEFEVVYIVKDPGFNLYMDLQQTLNLGLMRELAAMGVKFALPARTVHVAQMPAEPPHPLPVAPLQA</sequence>
<evidence type="ECO:0000256" key="5">
    <source>
        <dbReference type="ARBA" id="ARBA00022989"/>
    </source>
</evidence>
<dbReference type="PANTHER" id="PTHR30566:SF25">
    <property type="entry name" value="INNER MEMBRANE PROTEIN"/>
    <property type="match status" value="1"/>
</dbReference>
<evidence type="ECO:0000256" key="6">
    <source>
        <dbReference type="ARBA" id="ARBA00023136"/>
    </source>
</evidence>
<dbReference type="InterPro" id="IPR011014">
    <property type="entry name" value="MscS_channel_TM-2"/>
</dbReference>
<evidence type="ECO:0000313" key="12">
    <source>
        <dbReference type="Proteomes" id="UP000032566"/>
    </source>
</evidence>
<evidence type="ECO:0000256" key="1">
    <source>
        <dbReference type="ARBA" id="ARBA00004651"/>
    </source>
</evidence>
<keyword evidence="3" id="KW-1003">Cell membrane</keyword>
<feature type="domain" description="Mechanosensitive ion channel MscS C-terminal" evidence="9">
    <location>
        <begin position="260"/>
        <end position="345"/>
    </location>
</feature>
<name>A0A0D7K752_9BURK</name>
<proteinExistence type="inferred from homology"/>
<organism evidence="11 12">
    <name type="scientific">Acidovorax temperans</name>
    <dbReference type="NCBI Taxonomy" id="80878"/>
    <lineage>
        <taxon>Bacteria</taxon>
        <taxon>Pseudomonadati</taxon>
        <taxon>Pseudomonadota</taxon>
        <taxon>Betaproteobacteria</taxon>
        <taxon>Burkholderiales</taxon>
        <taxon>Comamonadaceae</taxon>
        <taxon>Acidovorax</taxon>
    </lineage>
</organism>
<dbReference type="AlphaFoldDB" id="A0A0D7K752"/>
<dbReference type="Pfam" id="PF00924">
    <property type="entry name" value="MS_channel_2nd"/>
    <property type="match status" value="1"/>
</dbReference>
<feature type="transmembrane region" description="Helical" evidence="7">
    <location>
        <begin position="99"/>
        <end position="121"/>
    </location>
</feature>
<dbReference type="PATRIC" id="fig|80878.5.peg.3770"/>
<dbReference type="STRING" id="80878.RP29_18960"/>
<evidence type="ECO:0000256" key="4">
    <source>
        <dbReference type="ARBA" id="ARBA00022692"/>
    </source>
</evidence>
<dbReference type="Gene3D" id="3.30.70.100">
    <property type="match status" value="1"/>
</dbReference>
<dbReference type="InterPro" id="IPR049142">
    <property type="entry name" value="MS_channel_1st"/>
</dbReference>
<dbReference type="Proteomes" id="UP000032566">
    <property type="component" value="Unassembled WGS sequence"/>
</dbReference>
<evidence type="ECO:0000259" key="9">
    <source>
        <dbReference type="Pfam" id="PF21082"/>
    </source>
</evidence>
<evidence type="ECO:0000259" key="10">
    <source>
        <dbReference type="Pfam" id="PF21088"/>
    </source>
</evidence>
<dbReference type="InterPro" id="IPR010920">
    <property type="entry name" value="LSM_dom_sf"/>
</dbReference>
<feature type="domain" description="Mechanosensitive ion channel transmembrane helices 2/3" evidence="10">
    <location>
        <begin position="147"/>
        <end position="186"/>
    </location>
</feature>
<dbReference type="PANTHER" id="PTHR30566">
    <property type="entry name" value="YNAI-RELATED MECHANOSENSITIVE ION CHANNEL"/>
    <property type="match status" value="1"/>
</dbReference>
<dbReference type="SUPFAM" id="SSF50182">
    <property type="entry name" value="Sm-like ribonucleoproteins"/>
    <property type="match status" value="1"/>
</dbReference>
<dbReference type="SUPFAM" id="SSF82861">
    <property type="entry name" value="Mechanosensitive channel protein MscS (YggB), transmembrane region"/>
    <property type="match status" value="1"/>
</dbReference>
<dbReference type="Gene3D" id="2.30.30.60">
    <property type="match status" value="1"/>
</dbReference>
<dbReference type="GO" id="GO:0005886">
    <property type="term" value="C:plasma membrane"/>
    <property type="evidence" value="ECO:0007669"/>
    <property type="project" value="UniProtKB-SubCell"/>
</dbReference>
<evidence type="ECO:0000259" key="8">
    <source>
        <dbReference type="Pfam" id="PF00924"/>
    </source>
</evidence>
<dbReference type="InterPro" id="IPR049278">
    <property type="entry name" value="MS_channel_C"/>
</dbReference>
<comment type="caution">
    <text evidence="11">The sequence shown here is derived from an EMBL/GenBank/DDBJ whole genome shotgun (WGS) entry which is preliminary data.</text>
</comment>
<keyword evidence="5 7" id="KW-1133">Transmembrane helix</keyword>
<protein>
    <submittedName>
        <fullName evidence="11">Mechanosensitive ion channel protein MscS</fullName>
    </submittedName>
</protein>
<feature type="transmembrane region" description="Helical" evidence="7">
    <location>
        <begin position="20"/>
        <end position="45"/>
    </location>
</feature>
<keyword evidence="12" id="KW-1185">Reference proteome</keyword>
<feature type="domain" description="Mechanosensitive ion channel MscS" evidence="8">
    <location>
        <begin position="187"/>
        <end position="253"/>
    </location>
</feature>
<evidence type="ECO:0000256" key="7">
    <source>
        <dbReference type="SAM" id="Phobius"/>
    </source>
</evidence>
<comment type="subcellular location">
    <subcellularLocation>
        <location evidence="1">Cell membrane</location>
        <topology evidence="1">Multi-pass membrane protein</topology>
    </subcellularLocation>
</comment>
<evidence type="ECO:0000256" key="2">
    <source>
        <dbReference type="ARBA" id="ARBA00008017"/>
    </source>
</evidence>
<dbReference type="InterPro" id="IPR006685">
    <property type="entry name" value="MscS_channel_2nd"/>
</dbReference>
<comment type="similarity">
    <text evidence="2">Belongs to the MscS (TC 1.A.23) family.</text>
</comment>
<dbReference type="GO" id="GO:0008381">
    <property type="term" value="F:mechanosensitive monoatomic ion channel activity"/>
    <property type="evidence" value="ECO:0007669"/>
    <property type="project" value="UniProtKB-ARBA"/>
</dbReference>
<evidence type="ECO:0000256" key="3">
    <source>
        <dbReference type="ARBA" id="ARBA00022475"/>
    </source>
</evidence>
<dbReference type="Pfam" id="PF21082">
    <property type="entry name" value="MS_channel_3rd"/>
    <property type="match status" value="1"/>
</dbReference>
<dbReference type="InterPro" id="IPR023408">
    <property type="entry name" value="MscS_beta-dom_sf"/>
</dbReference>
<feature type="transmembrane region" description="Helical" evidence="7">
    <location>
        <begin position="142"/>
        <end position="161"/>
    </location>
</feature>
<accession>A0A0D7K752</accession>
<dbReference type="RefSeq" id="WP_044402438.1">
    <property type="nucleotide sequence ID" value="NZ_JXYQ01000078.1"/>
</dbReference>
<dbReference type="SUPFAM" id="SSF82689">
    <property type="entry name" value="Mechanosensitive channel protein MscS (YggB), C-terminal domain"/>
    <property type="match status" value="1"/>
</dbReference>
<dbReference type="EMBL" id="JXYQ01000078">
    <property type="protein sequence ID" value="KJA08993.1"/>
    <property type="molecule type" value="Genomic_DNA"/>
</dbReference>
<keyword evidence="6 7" id="KW-0472">Membrane</keyword>
<dbReference type="Pfam" id="PF21088">
    <property type="entry name" value="MS_channel_1st"/>
    <property type="match status" value="1"/>
</dbReference>
<dbReference type="InterPro" id="IPR011066">
    <property type="entry name" value="MscS_channel_C_sf"/>
</dbReference>
<feature type="transmembrane region" description="Helical" evidence="7">
    <location>
        <begin position="66"/>
        <end position="87"/>
    </location>
</feature>
<dbReference type="OrthoDB" id="9775207at2"/>
<gene>
    <name evidence="11" type="ORF">RP29_18960</name>
</gene>